<gene>
    <name evidence="1" type="ORF">H5410_036526</name>
</gene>
<organism evidence="1 2">
    <name type="scientific">Solanum commersonii</name>
    <name type="common">Commerson's wild potato</name>
    <name type="synonym">Commerson's nightshade</name>
    <dbReference type="NCBI Taxonomy" id="4109"/>
    <lineage>
        <taxon>Eukaryota</taxon>
        <taxon>Viridiplantae</taxon>
        <taxon>Streptophyta</taxon>
        <taxon>Embryophyta</taxon>
        <taxon>Tracheophyta</taxon>
        <taxon>Spermatophyta</taxon>
        <taxon>Magnoliopsida</taxon>
        <taxon>eudicotyledons</taxon>
        <taxon>Gunneridae</taxon>
        <taxon>Pentapetalae</taxon>
        <taxon>asterids</taxon>
        <taxon>lamiids</taxon>
        <taxon>Solanales</taxon>
        <taxon>Solanaceae</taxon>
        <taxon>Solanoideae</taxon>
        <taxon>Solaneae</taxon>
        <taxon>Solanum</taxon>
    </lineage>
</organism>
<evidence type="ECO:0000313" key="1">
    <source>
        <dbReference type="EMBL" id="KAG5595294.1"/>
    </source>
</evidence>
<reference evidence="1 2" key="1">
    <citation type="submission" date="2020-09" db="EMBL/GenBank/DDBJ databases">
        <title>De no assembly of potato wild relative species, Solanum commersonii.</title>
        <authorList>
            <person name="Cho K."/>
        </authorList>
    </citation>
    <scope>NUCLEOTIDE SEQUENCE [LARGE SCALE GENOMIC DNA]</scope>
    <source>
        <strain evidence="1">LZ3.2</strain>
        <tissue evidence="1">Leaf</tissue>
    </source>
</reference>
<dbReference type="AlphaFoldDB" id="A0A9J5Y8F0"/>
<comment type="caution">
    <text evidence="1">The sequence shown here is derived from an EMBL/GenBank/DDBJ whole genome shotgun (WGS) entry which is preliminary data.</text>
</comment>
<keyword evidence="2" id="KW-1185">Reference proteome</keyword>
<accession>A0A9J5Y8F0</accession>
<proteinExistence type="predicted"/>
<evidence type="ECO:0000313" key="2">
    <source>
        <dbReference type="Proteomes" id="UP000824120"/>
    </source>
</evidence>
<name>A0A9J5Y8F0_SOLCO</name>
<sequence length="82" mass="9562">MLGFSIPQKDESEYYCKLVLSKGKEFSSLVKVDRNFSKVEKNMNVIAMEIHEVERNMKQMKARTFESEIKIPKIQHTNARGP</sequence>
<dbReference type="EMBL" id="JACXVP010000007">
    <property type="protein sequence ID" value="KAG5595294.1"/>
    <property type="molecule type" value="Genomic_DNA"/>
</dbReference>
<dbReference type="OrthoDB" id="1751331at2759"/>
<dbReference type="Proteomes" id="UP000824120">
    <property type="component" value="Chromosome 7"/>
</dbReference>
<protein>
    <submittedName>
        <fullName evidence="1">Uncharacterized protein</fullName>
    </submittedName>
</protein>